<dbReference type="SUPFAM" id="SSF140566">
    <property type="entry name" value="FlgN-like"/>
    <property type="match status" value="1"/>
</dbReference>
<dbReference type="GO" id="GO:0044780">
    <property type="term" value="P:bacterial-type flagellum assembly"/>
    <property type="evidence" value="ECO:0007669"/>
    <property type="project" value="InterPro"/>
</dbReference>
<evidence type="ECO:0000256" key="1">
    <source>
        <dbReference type="SAM" id="Coils"/>
    </source>
</evidence>
<evidence type="ECO:0000313" key="3">
    <source>
        <dbReference type="Proteomes" id="UP000286848"/>
    </source>
</evidence>
<evidence type="ECO:0008006" key="4">
    <source>
        <dbReference type="Google" id="ProtNLM"/>
    </source>
</evidence>
<dbReference type="OrthoDB" id="2296467at2"/>
<keyword evidence="1" id="KW-0175">Coiled coil</keyword>
<evidence type="ECO:0000313" key="2">
    <source>
        <dbReference type="EMBL" id="GBG94901.1"/>
    </source>
</evidence>
<name>A0A401ITN4_9LACO</name>
<sequence length="124" mass="14092">MNEKTFQVKLRQFIRLLKQEQKFLIADDGAALTELVPKKADFVPLFDQYAGDIGQTTRELIQEIQELQETNLLLTQQALAYQQKIMETIQKSLAKQEVPYGKAAKQVQSAEHAEIPAAIVDQSF</sequence>
<dbReference type="AlphaFoldDB" id="A0A401ITN4"/>
<dbReference type="Proteomes" id="UP000286848">
    <property type="component" value="Unassembled WGS sequence"/>
</dbReference>
<accession>A0A401ITN4</accession>
<reference evidence="2 3" key="1">
    <citation type="journal article" date="2019" name="Int. J. Syst. Evol. Microbiol.">
        <title>Lactobacillus salitolerans sp. nov., a novel lactic acid bacterium isolated from spent mushroom substrates.</title>
        <authorList>
            <person name="Tohno M."/>
            <person name="Tanizawa Y."/>
            <person name="Kojima Y."/>
            <person name="Sakamoto M."/>
            <person name="Nakamura Y."/>
            <person name="Ohkuma M."/>
            <person name="Kobayashi H."/>
        </authorList>
    </citation>
    <scope>NUCLEOTIDE SEQUENCE [LARGE SCALE GENOMIC DNA]</scope>
    <source>
        <strain evidence="2 3">YK43</strain>
    </source>
</reference>
<organism evidence="2 3">
    <name type="scientific">Ligilactobacillus salitolerans</name>
    <dbReference type="NCBI Taxonomy" id="1808352"/>
    <lineage>
        <taxon>Bacteria</taxon>
        <taxon>Bacillati</taxon>
        <taxon>Bacillota</taxon>
        <taxon>Bacilli</taxon>
        <taxon>Lactobacillales</taxon>
        <taxon>Lactobacillaceae</taxon>
        <taxon>Ligilactobacillus</taxon>
    </lineage>
</organism>
<keyword evidence="3" id="KW-1185">Reference proteome</keyword>
<dbReference type="RefSeq" id="WP_124976739.1">
    <property type="nucleotide sequence ID" value="NZ_BFFP01000021.1"/>
</dbReference>
<feature type="coiled-coil region" evidence="1">
    <location>
        <begin position="57"/>
        <end position="84"/>
    </location>
</feature>
<proteinExistence type="predicted"/>
<protein>
    <recommendedName>
        <fullName evidence="4">Flagella synthesis protein FlgN</fullName>
    </recommendedName>
</protein>
<dbReference type="EMBL" id="BFFP01000021">
    <property type="protein sequence ID" value="GBG94901.1"/>
    <property type="molecule type" value="Genomic_DNA"/>
</dbReference>
<gene>
    <name evidence="2" type="ORF">LFYK43_13600</name>
</gene>
<dbReference type="InterPro" id="IPR036679">
    <property type="entry name" value="FlgN-like_sf"/>
</dbReference>
<comment type="caution">
    <text evidence="2">The sequence shown here is derived from an EMBL/GenBank/DDBJ whole genome shotgun (WGS) entry which is preliminary data.</text>
</comment>